<dbReference type="PANTHER" id="PTHR45982">
    <property type="entry name" value="REGULATOR OF CHROMOSOME CONDENSATION"/>
    <property type="match status" value="1"/>
</dbReference>
<evidence type="ECO:0000313" key="2">
    <source>
        <dbReference type="Proteomes" id="UP001596087"/>
    </source>
</evidence>
<gene>
    <name evidence="1" type="ORF">ACFPGP_21980</name>
</gene>
<comment type="caution">
    <text evidence="1">The sequence shown here is derived from an EMBL/GenBank/DDBJ whole genome shotgun (WGS) entry which is preliminary data.</text>
</comment>
<dbReference type="PROSITE" id="PS50012">
    <property type="entry name" value="RCC1_3"/>
    <property type="match status" value="2"/>
</dbReference>
<dbReference type="RefSeq" id="WP_378593440.1">
    <property type="nucleotide sequence ID" value="NZ_JBHSKD010000027.1"/>
</dbReference>
<dbReference type="Pfam" id="PF00415">
    <property type="entry name" value="RCC1"/>
    <property type="match status" value="2"/>
</dbReference>
<sequence length="1115" mass="113648">MATPATADHLDSGAVMSDVVVGDGHVCSLSTGGAVWCWGDNTFGQLGTGSDVENEWRPGLVPGLSGVTALAAGAHHTCAVFGVDGEVACWGRNDSGQLGNGSTKQSSLPVVAEGVTGATMVAAGRAHTCVVTGAEPDQEVWCWGANGFGQLGLGSVADANLSYGNFSAGLLLGHDSVASDEAGRVFTSTQNARVFAFDEDGNTEQSWRVGSGAAPGGAVAPTGDGGAWAADPRGGSPLLYRLLSDGGVAGPANVTDPAMGCTGDLCRLVGLAPTPDGGVVAGVVRDSGPPVSWLRRYDATGAPLGGLVKVPNTTGPITDLAASRNETGTATSIFALEGERVVRFTTSLTYVSEFSLRQVGEDCAIRDDYTATSQDVPDDPTKADWTFTRRLSDFQHSRFGTGDDGYLSVLLQYDLITRTLTQRLAKDPAPEIPEDHGQYIDAPGSPATQPLCLATADAFGAGAGTLTEVPTSAAVGTDLHASIDVTSLPDGGFAVSDDDEGTNGPRLSRLVRITAGGGDVAGWGRVSFRSIPARSVPAWIWRDGLNGNSLATDEITSLAAGRHHTCVGVRQDTGAQVSTAFGCWGADGAGQVSAGAEAFSSLSLGRPPAVTGSQTSFPVTSQRYAAHPEYAGPVFAGGNQTCQLRPAQLICRGDNDAGQLGAADPAGGFVLSTVSGSDLGIGGRHTCVVVPASPSGLTCWGANESFQLGSTNPVGSPVALPGATAVSAGRETTCAIKDGDVWCWGSREDGQIGDPDPLPVPNPVAIGYFPGVDAVVAGPATLDDPATVTFGLPADAVTGSNVVLRSASSGLPVSTTLICRDGDGSVVDCAAGVALAEVRPVAGWVPGGSYELEVNPAGVEPATVSGVPVTADIGEFRAATSVDAVTPSANSAWGVVRARKALDGTYLRERTAGAALNFDFRGRHLRLITPSGPKFGKASVQVDDRKPLVINLYAPAPHPGLVHAILRVGRGAHTATFTALGRASRQARNTFVGLDGLETRSGLVGSPVAQQTWSSAVDDASGALLRSRARGSTWQLAFEGTGVSWYGPSGPGEGEAKVYVDGVLREVVTGYADVAGTVVHTFDGLTDGPHTLLVKVKSKGPGPLDLVSIDGAEIH</sequence>
<organism evidence="1 2">
    <name type="scientific">Nocardioides taihuensis</name>
    <dbReference type="NCBI Taxonomy" id="1835606"/>
    <lineage>
        <taxon>Bacteria</taxon>
        <taxon>Bacillati</taxon>
        <taxon>Actinomycetota</taxon>
        <taxon>Actinomycetes</taxon>
        <taxon>Propionibacteriales</taxon>
        <taxon>Nocardioidaceae</taxon>
        <taxon>Nocardioides</taxon>
    </lineage>
</organism>
<dbReference type="InterPro" id="IPR051553">
    <property type="entry name" value="Ran_GTPase-activating"/>
</dbReference>
<dbReference type="SUPFAM" id="SSF50985">
    <property type="entry name" value="RCC1/BLIP-II"/>
    <property type="match status" value="2"/>
</dbReference>
<keyword evidence="2" id="KW-1185">Reference proteome</keyword>
<proteinExistence type="predicted"/>
<dbReference type="EMBL" id="JBHSKD010000027">
    <property type="protein sequence ID" value="MFC5179367.1"/>
    <property type="molecule type" value="Genomic_DNA"/>
</dbReference>
<dbReference type="Gene3D" id="2.130.10.30">
    <property type="entry name" value="Regulator of chromosome condensation 1/beta-lactamase-inhibitor protein II"/>
    <property type="match status" value="2"/>
</dbReference>
<reference evidence="2" key="1">
    <citation type="journal article" date="2019" name="Int. J. Syst. Evol. Microbiol.">
        <title>The Global Catalogue of Microorganisms (GCM) 10K type strain sequencing project: providing services to taxonomists for standard genome sequencing and annotation.</title>
        <authorList>
            <consortium name="The Broad Institute Genomics Platform"/>
            <consortium name="The Broad Institute Genome Sequencing Center for Infectious Disease"/>
            <person name="Wu L."/>
            <person name="Ma J."/>
        </authorList>
    </citation>
    <scope>NUCLEOTIDE SEQUENCE [LARGE SCALE GENOMIC DNA]</scope>
    <source>
        <strain evidence="2">DFY41</strain>
    </source>
</reference>
<evidence type="ECO:0000313" key="1">
    <source>
        <dbReference type="EMBL" id="MFC5179367.1"/>
    </source>
</evidence>
<dbReference type="Proteomes" id="UP001596087">
    <property type="component" value="Unassembled WGS sequence"/>
</dbReference>
<name>A0ABW0BQA9_9ACTN</name>
<dbReference type="PANTHER" id="PTHR45982:SF1">
    <property type="entry name" value="REGULATOR OF CHROMOSOME CONDENSATION"/>
    <property type="match status" value="1"/>
</dbReference>
<dbReference type="Gene3D" id="2.60.120.260">
    <property type="entry name" value="Galactose-binding domain-like"/>
    <property type="match status" value="2"/>
</dbReference>
<protein>
    <submittedName>
        <fullName evidence="1">Uncharacterized protein</fullName>
    </submittedName>
</protein>
<dbReference type="InterPro" id="IPR000408">
    <property type="entry name" value="Reg_chr_condens"/>
</dbReference>
<dbReference type="InterPro" id="IPR009091">
    <property type="entry name" value="RCC1/BLIP-II"/>
</dbReference>
<accession>A0ABW0BQA9</accession>
<dbReference type="SUPFAM" id="SSF63829">
    <property type="entry name" value="Calcium-dependent phosphotriesterase"/>
    <property type="match status" value="1"/>
</dbReference>